<dbReference type="Proteomes" id="UP001472677">
    <property type="component" value="Unassembled WGS sequence"/>
</dbReference>
<evidence type="ECO:0000313" key="2">
    <source>
        <dbReference type="Proteomes" id="UP001472677"/>
    </source>
</evidence>
<accession>A0ABR2EZE0</accession>
<evidence type="ECO:0000313" key="1">
    <source>
        <dbReference type="EMBL" id="KAK8568082.1"/>
    </source>
</evidence>
<dbReference type="EMBL" id="JBBPBM010000009">
    <property type="protein sequence ID" value="KAK8568082.1"/>
    <property type="molecule type" value="Genomic_DNA"/>
</dbReference>
<keyword evidence="2" id="KW-1185">Reference proteome</keyword>
<sequence length="86" mass="9820">MQTSIFVENINRDKAINVGSSAYSSGYSLDIRFFVDICVLLDLFILVQCVEFLKSMFRITDAVNSTTLNFKQLQDKAYLQPDEITI</sequence>
<gene>
    <name evidence="1" type="ORF">V6N12_006648</name>
</gene>
<reference evidence="1 2" key="1">
    <citation type="journal article" date="2024" name="G3 (Bethesda)">
        <title>Genome assembly of Hibiscus sabdariffa L. provides insights into metabolisms of medicinal natural products.</title>
        <authorList>
            <person name="Kim T."/>
        </authorList>
    </citation>
    <scope>NUCLEOTIDE SEQUENCE [LARGE SCALE GENOMIC DNA]</scope>
    <source>
        <strain evidence="1">TK-2024</strain>
        <tissue evidence="1">Old leaves</tissue>
    </source>
</reference>
<organism evidence="1 2">
    <name type="scientific">Hibiscus sabdariffa</name>
    <name type="common">roselle</name>
    <dbReference type="NCBI Taxonomy" id="183260"/>
    <lineage>
        <taxon>Eukaryota</taxon>
        <taxon>Viridiplantae</taxon>
        <taxon>Streptophyta</taxon>
        <taxon>Embryophyta</taxon>
        <taxon>Tracheophyta</taxon>
        <taxon>Spermatophyta</taxon>
        <taxon>Magnoliopsida</taxon>
        <taxon>eudicotyledons</taxon>
        <taxon>Gunneridae</taxon>
        <taxon>Pentapetalae</taxon>
        <taxon>rosids</taxon>
        <taxon>malvids</taxon>
        <taxon>Malvales</taxon>
        <taxon>Malvaceae</taxon>
        <taxon>Malvoideae</taxon>
        <taxon>Hibiscus</taxon>
    </lineage>
</organism>
<comment type="caution">
    <text evidence="1">The sequence shown here is derived from an EMBL/GenBank/DDBJ whole genome shotgun (WGS) entry which is preliminary data.</text>
</comment>
<proteinExistence type="predicted"/>
<name>A0ABR2EZE0_9ROSI</name>
<protein>
    <submittedName>
        <fullName evidence="1">Uncharacterized protein</fullName>
    </submittedName>
</protein>